<accession>K3WS20</accession>
<evidence type="ECO:0000313" key="3">
    <source>
        <dbReference type="Proteomes" id="UP000019132"/>
    </source>
</evidence>
<sequence>MLRGGHPHDKCVVTQKPDGVSAARGKPAKAPIIPHQLYGLNKSVKQSRVPVRASPMPLSMLQKVLHCLRDNDTFPELVQILSFQPITE</sequence>
<feature type="region of interest" description="Disordered" evidence="1">
    <location>
        <begin position="1"/>
        <end position="26"/>
    </location>
</feature>
<keyword evidence="3" id="KW-1185">Reference proteome</keyword>
<feature type="compositionally biased region" description="Basic and acidic residues" evidence="1">
    <location>
        <begin position="1"/>
        <end position="11"/>
    </location>
</feature>
<reference evidence="2" key="3">
    <citation type="submission" date="2015-02" db="UniProtKB">
        <authorList>
            <consortium name="EnsemblProtists"/>
        </authorList>
    </citation>
    <scope>IDENTIFICATION</scope>
    <source>
        <strain evidence="2">DAOM BR144</strain>
    </source>
</reference>
<dbReference type="EnsemblProtists" id="PYU1_T007764">
    <property type="protein sequence ID" value="PYU1_T007764"/>
    <property type="gene ID" value="PYU1_G007748"/>
</dbReference>
<name>K3WS20_GLOUD</name>
<reference evidence="3" key="1">
    <citation type="journal article" date="2010" name="Genome Biol.">
        <title>Genome sequence of the necrotrophic plant pathogen Pythium ultimum reveals original pathogenicity mechanisms and effector repertoire.</title>
        <authorList>
            <person name="Levesque C.A."/>
            <person name="Brouwer H."/>
            <person name="Cano L."/>
            <person name="Hamilton J.P."/>
            <person name="Holt C."/>
            <person name="Huitema E."/>
            <person name="Raffaele S."/>
            <person name="Robideau G.P."/>
            <person name="Thines M."/>
            <person name="Win J."/>
            <person name="Zerillo M.M."/>
            <person name="Beakes G.W."/>
            <person name="Boore J.L."/>
            <person name="Busam D."/>
            <person name="Dumas B."/>
            <person name="Ferriera S."/>
            <person name="Fuerstenberg S.I."/>
            <person name="Gachon C.M."/>
            <person name="Gaulin E."/>
            <person name="Govers F."/>
            <person name="Grenville-Briggs L."/>
            <person name="Horner N."/>
            <person name="Hostetler J."/>
            <person name="Jiang R.H."/>
            <person name="Johnson J."/>
            <person name="Krajaejun T."/>
            <person name="Lin H."/>
            <person name="Meijer H.J."/>
            <person name="Moore B."/>
            <person name="Morris P."/>
            <person name="Phuntmart V."/>
            <person name="Puiu D."/>
            <person name="Shetty J."/>
            <person name="Stajich J.E."/>
            <person name="Tripathy S."/>
            <person name="Wawra S."/>
            <person name="van West P."/>
            <person name="Whitty B.R."/>
            <person name="Coutinho P.M."/>
            <person name="Henrissat B."/>
            <person name="Martin F."/>
            <person name="Thomas P.D."/>
            <person name="Tyler B.M."/>
            <person name="De Vries R.P."/>
            <person name="Kamoun S."/>
            <person name="Yandell M."/>
            <person name="Tisserat N."/>
            <person name="Buell C.R."/>
        </authorList>
    </citation>
    <scope>NUCLEOTIDE SEQUENCE</scope>
    <source>
        <strain evidence="3">DAOM:BR144</strain>
    </source>
</reference>
<dbReference type="Proteomes" id="UP000019132">
    <property type="component" value="Unassembled WGS sequence"/>
</dbReference>
<dbReference type="VEuPathDB" id="FungiDB:PYU1_G007748"/>
<dbReference type="EMBL" id="GL376617">
    <property type="status" value="NOT_ANNOTATED_CDS"/>
    <property type="molecule type" value="Genomic_DNA"/>
</dbReference>
<dbReference type="STRING" id="431595.K3WS20"/>
<proteinExistence type="predicted"/>
<evidence type="ECO:0000256" key="1">
    <source>
        <dbReference type="SAM" id="MobiDB-lite"/>
    </source>
</evidence>
<reference evidence="3" key="2">
    <citation type="submission" date="2010-04" db="EMBL/GenBank/DDBJ databases">
        <authorList>
            <person name="Buell R."/>
            <person name="Hamilton J."/>
            <person name="Hostetler J."/>
        </authorList>
    </citation>
    <scope>NUCLEOTIDE SEQUENCE [LARGE SCALE GENOMIC DNA]</scope>
    <source>
        <strain evidence="3">DAOM:BR144</strain>
    </source>
</reference>
<dbReference type="AlphaFoldDB" id="K3WS20"/>
<evidence type="ECO:0000313" key="2">
    <source>
        <dbReference type="EnsemblProtists" id="PYU1_T007764"/>
    </source>
</evidence>
<protein>
    <submittedName>
        <fullName evidence="2">Uncharacterized protein</fullName>
    </submittedName>
</protein>
<organism evidence="2 3">
    <name type="scientific">Globisporangium ultimum (strain ATCC 200006 / CBS 805.95 / DAOM BR144)</name>
    <name type="common">Pythium ultimum</name>
    <dbReference type="NCBI Taxonomy" id="431595"/>
    <lineage>
        <taxon>Eukaryota</taxon>
        <taxon>Sar</taxon>
        <taxon>Stramenopiles</taxon>
        <taxon>Oomycota</taxon>
        <taxon>Peronosporomycetes</taxon>
        <taxon>Pythiales</taxon>
        <taxon>Pythiaceae</taxon>
        <taxon>Globisporangium</taxon>
    </lineage>
</organism>
<dbReference type="HOGENOM" id="CLU_2473908_0_0_1"/>
<dbReference type="InParanoid" id="K3WS20"/>